<evidence type="ECO:0000313" key="2">
    <source>
        <dbReference type="EMBL" id="KKN60127.1"/>
    </source>
</evidence>
<evidence type="ECO:0000256" key="1">
    <source>
        <dbReference type="SAM" id="Coils"/>
    </source>
</evidence>
<protein>
    <submittedName>
        <fullName evidence="2">Uncharacterized protein</fullName>
    </submittedName>
</protein>
<feature type="coiled-coil region" evidence="1">
    <location>
        <begin position="40"/>
        <end position="67"/>
    </location>
</feature>
<proteinExistence type="predicted"/>
<gene>
    <name evidence="2" type="ORF">LCGC14_0535050</name>
</gene>
<comment type="caution">
    <text evidence="2">The sequence shown here is derived from an EMBL/GenBank/DDBJ whole genome shotgun (WGS) entry which is preliminary data.</text>
</comment>
<organism evidence="2">
    <name type="scientific">marine sediment metagenome</name>
    <dbReference type="NCBI Taxonomy" id="412755"/>
    <lineage>
        <taxon>unclassified sequences</taxon>
        <taxon>metagenomes</taxon>
        <taxon>ecological metagenomes</taxon>
    </lineage>
</organism>
<dbReference type="EMBL" id="LAZR01000704">
    <property type="protein sequence ID" value="KKN60127.1"/>
    <property type="molecule type" value="Genomic_DNA"/>
</dbReference>
<name>A0A0F9SCU6_9ZZZZ</name>
<reference evidence="2" key="1">
    <citation type="journal article" date="2015" name="Nature">
        <title>Complex archaea that bridge the gap between prokaryotes and eukaryotes.</title>
        <authorList>
            <person name="Spang A."/>
            <person name="Saw J.H."/>
            <person name="Jorgensen S.L."/>
            <person name="Zaremba-Niedzwiedzka K."/>
            <person name="Martijn J."/>
            <person name="Lind A.E."/>
            <person name="van Eijk R."/>
            <person name="Schleper C."/>
            <person name="Guy L."/>
            <person name="Ettema T.J."/>
        </authorList>
    </citation>
    <scope>NUCLEOTIDE SEQUENCE</scope>
</reference>
<sequence>MSRTATVSAPDEMWKMLEGKPFSISKVFQAGIKVVADPDYVKKEVIIESLKERARSLEEKNLSIKRENESNDDFVKRNAKLNSLYGEAKYRISDLEKDVVRLTKLLEEQMKNAD</sequence>
<keyword evidence="1" id="KW-0175">Coiled coil</keyword>
<dbReference type="AlphaFoldDB" id="A0A0F9SCU6"/>
<accession>A0A0F9SCU6</accession>